<evidence type="ECO:0000313" key="4">
    <source>
        <dbReference type="Proteomes" id="UP000596929"/>
    </source>
</evidence>
<keyword evidence="1" id="KW-0732">Signal</keyword>
<name>A0ABR7D9L7_9CLOT</name>
<gene>
    <name evidence="3" type="ORF">H8S20_04230</name>
</gene>
<comment type="caution">
    <text evidence="3">The sequence shown here is derived from an EMBL/GenBank/DDBJ whole genome shotgun (WGS) entry which is preliminary data.</text>
</comment>
<dbReference type="Pfam" id="PF01832">
    <property type="entry name" value="Glucosaminidase"/>
    <property type="match status" value="1"/>
</dbReference>
<feature type="signal peptide" evidence="1">
    <location>
        <begin position="1"/>
        <end position="26"/>
    </location>
</feature>
<dbReference type="RefSeq" id="WP_051986992.1">
    <property type="nucleotide sequence ID" value="NZ_JACOOO010000004.1"/>
</dbReference>
<evidence type="ECO:0000256" key="1">
    <source>
        <dbReference type="SAM" id="SignalP"/>
    </source>
</evidence>
<dbReference type="EMBL" id="JACOOO010000004">
    <property type="protein sequence ID" value="MBC5628097.1"/>
    <property type="molecule type" value="Genomic_DNA"/>
</dbReference>
<proteinExistence type="predicted"/>
<dbReference type="InterPro" id="IPR002901">
    <property type="entry name" value="MGlyc_endo_b_GlcNAc-like_dom"/>
</dbReference>
<keyword evidence="4" id="KW-1185">Reference proteome</keyword>
<feature type="chain" id="PRO_5045989591" evidence="1">
    <location>
        <begin position="27"/>
        <end position="217"/>
    </location>
</feature>
<protein>
    <submittedName>
        <fullName evidence="3">Glucosaminidase domain-containing protein</fullName>
    </submittedName>
</protein>
<feature type="domain" description="Mannosyl-glycoprotein endo-beta-N-acetylglucosamidase-like" evidence="2">
    <location>
        <begin position="93"/>
        <end position="198"/>
    </location>
</feature>
<evidence type="ECO:0000259" key="2">
    <source>
        <dbReference type="Pfam" id="PF01832"/>
    </source>
</evidence>
<accession>A0ABR7D9L7</accession>
<sequence>MKLLRFLSCICIASMFLGVSELSVSAAMRIIPGYYEDYTKYLQREVTGHEEIVIKEDVKEVTYNPDNLREKSNLSKEQIYNILEGNNLQELADEYYEMEQKYNVNAIFLMALNMEESGHGSSSLAVNNNNLGGIKSRYGGYASFDSWASCLEYIASLIDEMYLTETGAYYNGTSIYGVNVKYCIGGNWAENLNTIANELISKVEPNINTNNIKIHNF</sequence>
<organism evidence="3 4">
    <name type="scientific">Clostridium hominis</name>
    <dbReference type="NCBI Taxonomy" id="2763036"/>
    <lineage>
        <taxon>Bacteria</taxon>
        <taxon>Bacillati</taxon>
        <taxon>Bacillota</taxon>
        <taxon>Clostridia</taxon>
        <taxon>Eubacteriales</taxon>
        <taxon>Clostridiaceae</taxon>
        <taxon>Clostridium</taxon>
    </lineage>
</organism>
<reference evidence="3 4" key="1">
    <citation type="submission" date="2020-08" db="EMBL/GenBank/DDBJ databases">
        <title>Genome public.</title>
        <authorList>
            <person name="Liu C."/>
            <person name="Sun Q."/>
        </authorList>
    </citation>
    <scope>NUCLEOTIDE SEQUENCE [LARGE SCALE GENOMIC DNA]</scope>
    <source>
        <strain evidence="3 4">NSJ-6</strain>
    </source>
</reference>
<evidence type="ECO:0000313" key="3">
    <source>
        <dbReference type="EMBL" id="MBC5628097.1"/>
    </source>
</evidence>
<dbReference type="Gene3D" id="1.10.530.10">
    <property type="match status" value="1"/>
</dbReference>
<dbReference type="Proteomes" id="UP000596929">
    <property type="component" value="Unassembled WGS sequence"/>
</dbReference>